<evidence type="ECO:0000313" key="3">
    <source>
        <dbReference type="Proteomes" id="UP000777482"/>
    </source>
</evidence>
<gene>
    <name evidence="2" type="ORF">C6P46_003334</name>
</gene>
<organism evidence="2 3">
    <name type="scientific">Rhodotorula mucilaginosa</name>
    <name type="common">Yeast</name>
    <name type="synonym">Rhodotorula rubra</name>
    <dbReference type="NCBI Taxonomy" id="5537"/>
    <lineage>
        <taxon>Eukaryota</taxon>
        <taxon>Fungi</taxon>
        <taxon>Dikarya</taxon>
        <taxon>Basidiomycota</taxon>
        <taxon>Pucciniomycotina</taxon>
        <taxon>Microbotryomycetes</taxon>
        <taxon>Sporidiobolales</taxon>
        <taxon>Sporidiobolaceae</taxon>
        <taxon>Rhodotorula</taxon>
    </lineage>
</organism>
<keyword evidence="1" id="KW-0732">Signal</keyword>
<dbReference type="OrthoDB" id="4658133at2759"/>
<protein>
    <submittedName>
        <fullName evidence="2">Uncharacterized protein</fullName>
    </submittedName>
</protein>
<feature type="signal peptide" evidence="1">
    <location>
        <begin position="1"/>
        <end position="17"/>
    </location>
</feature>
<comment type="caution">
    <text evidence="2">The sequence shown here is derived from an EMBL/GenBank/DDBJ whole genome shotgun (WGS) entry which is preliminary data.</text>
</comment>
<evidence type="ECO:0000256" key="1">
    <source>
        <dbReference type="SAM" id="SignalP"/>
    </source>
</evidence>
<accession>A0A9P6W4I2</accession>
<feature type="chain" id="PRO_5040394233" evidence="1">
    <location>
        <begin position="18"/>
        <end position="274"/>
    </location>
</feature>
<reference evidence="2 3" key="1">
    <citation type="submission" date="2020-11" db="EMBL/GenBank/DDBJ databases">
        <title>Kefir isolates.</title>
        <authorList>
            <person name="Marcisauskas S."/>
            <person name="Kim Y."/>
            <person name="Blasche S."/>
        </authorList>
    </citation>
    <scope>NUCLEOTIDE SEQUENCE [LARGE SCALE GENOMIC DNA]</scope>
    <source>
        <strain evidence="2 3">KR</strain>
    </source>
</reference>
<dbReference type="AlphaFoldDB" id="A0A9P6W4I2"/>
<dbReference type="Proteomes" id="UP000777482">
    <property type="component" value="Unassembled WGS sequence"/>
</dbReference>
<keyword evidence="3" id="KW-1185">Reference proteome</keyword>
<proteinExistence type="predicted"/>
<dbReference type="EMBL" id="PUHQ01000027">
    <property type="protein sequence ID" value="KAG0662388.1"/>
    <property type="molecule type" value="Genomic_DNA"/>
</dbReference>
<name>A0A9P6W4I2_RHOMI</name>
<evidence type="ECO:0000313" key="2">
    <source>
        <dbReference type="EMBL" id="KAG0662388.1"/>
    </source>
</evidence>
<sequence>MHTITLALLAAAGTATALPTTEYASATAGEQHRNARRSGCHSDEIQIVREGDKLICQGKTHYWQEVTFKYVAGSVLVGAATTIAYWVTSKWNVQSLSVGARMVRRDGDDDDTIYIVADDNEEVAVTATIVNDRRVVRIEDWLASTRGGDLVARSLDSDATAAPLIGGEVHYHLNGTLDTFTLDFAASPETNNSLAARGAWTVHTTYWATPGHASTSLGYDAVKNLALESYTHLLDGTSQACGYMANSGTWHGAFRHWLGDNGYTIGECDADRKF</sequence>